<dbReference type="Proteomes" id="UP001304534">
    <property type="component" value="Chromosome"/>
</dbReference>
<proteinExistence type="predicted"/>
<gene>
    <name evidence="2" type="ORF">NYR99_13325</name>
</gene>
<reference evidence="2 3" key="1">
    <citation type="submission" date="2022-08" db="EMBL/GenBank/DDBJ databases">
        <title>Whole genome sequencing-based tracing of a 2022 introduction and outbreak of Xanthomonas hortorum pv. pelargonii.</title>
        <authorList>
            <person name="Iruegas-Bocardo F."/>
            <person name="Weisberg A.K."/>
            <person name="Riutta E.R."/>
            <person name="Kilday K."/>
            <person name="Bonkowski J.C."/>
            <person name="Creswell T."/>
            <person name="Daughtrey M.L."/>
            <person name="Rane K."/>
            <person name="Grunwald N.J."/>
            <person name="Chang J.H."/>
            <person name="Putnam M.L."/>
        </authorList>
    </citation>
    <scope>NUCLEOTIDE SEQUENCE [LARGE SCALE GENOMIC DNA]</scope>
    <source>
        <strain evidence="2 3">22-325</strain>
    </source>
</reference>
<feature type="region of interest" description="Disordered" evidence="1">
    <location>
        <begin position="249"/>
        <end position="277"/>
    </location>
</feature>
<name>A0ABZ0D3C3_9XANT</name>
<accession>A0ABZ0D3C3</accession>
<sequence>MIPQNQQGALVAQPRQQFDLSPQTFEQALTFADYLADSDLVPKDFKGKPANCLIAMQWGAELGLKALQAIQNIAIINGRPALWGDSVLAIVRASHLCEYVTETDDGDTATCRVKRRGEAEEVRTFSMADAKTAGLLGKAGPWTNYPKRMRQMRARAFALRDVFTDVLRGIAIAEEIMDIQLAGAATGEQGRATIEGQADKQLPLYSEADFAANLPKWWDIVASGKKTADDLIAMLQTRARFTAKQLEEIRNPPTDEGEAQSDVAAAAGGITQTAVER</sequence>
<organism evidence="2 3">
    <name type="scientific">Xanthomonas dyei</name>
    <dbReference type="NCBI Taxonomy" id="743699"/>
    <lineage>
        <taxon>Bacteria</taxon>
        <taxon>Pseudomonadati</taxon>
        <taxon>Pseudomonadota</taxon>
        <taxon>Gammaproteobacteria</taxon>
        <taxon>Lysobacterales</taxon>
        <taxon>Lysobacteraceae</taxon>
        <taxon>Xanthomonas</taxon>
    </lineage>
</organism>
<keyword evidence="3" id="KW-1185">Reference proteome</keyword>
<protein>
    <recommendedName>
        <fullName evidence="4">Recombinase RecT</fullName>
    </recommendedName>
</protein>
<evidence type="ECO:0008006" key="4">
    <source>
        <dbReference type="Google" id="ProtNLM"/>
    </source>
</evidence>
<evidence type="ECO:0000313" key="3">
    <source>
        <dbReference type="Proteomes" id="UP001304534"/>
    </source>
</evidence>
<evidence type="ECO:0000313" key="2">
    <source>
        <dbReference type="EMBL" id="WOB24781.1"/>
    </source>
</evidence>
<dbReference type="EMBL" id="CP103840">
    <property type="protein sequence ID" value="WOB24781.1"/>
    <property type="molecule type" value="Genomic_DNA"/>
</dbReference>
<evidence type="ECO:0000256" key="1">
    <source>
        <dbReference type="SAM" id="MobiDB-lite"/>
    </source>
</evidence>